<evidence type="ECO:0000256" key="11">
    <source>
        <dbReference type="ARBA" id="ARBA00023136"/>
    </source>
</evidence>
<dbReference type="GO" id="GO:0009103">
    <property type="term" value="P:lipopolysaccharide biosynthetic process"/>
    <property type="evidence" value="ECO:0007669"/>
    <property type="project" value="UniProtKB-KW"/>
</dbReference>
<evidence type="ECO:0000259" key="13">
    <source>
        <dbReference type="Pfam" id="PF00892"/>
    </source>
</evidence>
<dbReference type="InterPro" id="IPR037185">
    <property type="entry name" value="EmrE-like"/>
</dbReference>
<comment type="subcellular location">
    <subcellularLocation>
        <location evidence="1">Cell membrane</location>
        <topology evidence="1">Multi-pass membrane protein</topology>
    </subcellularLocation>
</comment>
<evidence type="ECO:0000313" key="14">
    <source>
        <dbReference type="EMBL" id="OZU88379.1"/>
    </source>
</evidence>
<comment type="caution">
    <text evidence="14">The sequence shown here is derived from an EMBL/GenBank/DDBJ whole genome shotgun (WGS) entry which is preliminary data.</text>
</comment>
<evidence type="ECO:0000313" key="15">
    <source>
        <dbReference type="Proteomes" id="UP000216498"/>
    </source>
</evidence>
<name>A0A265NA98_9BACI</name>
<evidence type="ECO:0000256" key="2">
    <source>
        <dbReference type="ARBA" id="ARBA00007362"/>
    </source>
</evidence>
<keyword evidence="15" id="KW-1185">Reference proteome</keyword>
<dbReference type="RefSeq" id="WP_094886118.1">
    <property type="nucleotide sequence ID" value="NZ_NPMS01000005.1"/>
</dbReference>
<evidence type="ECO:0000256" key="6">
    <source>
        <dbReference type="ARBA" id="ARBA00022556"/>
    </source>
</evidence>
<evidence type="ECO:0000256" key="10">
    <source>
        <dbReference type="ARBA" id="ARBA00023098"/>
    </source>
</evidence>
<dbReference type="Pfam" id="PF00892">
    <property type="entry name" value="EamA"/>
    <property type="match status" value="1"/>
</dbReference>
<keyword evidence="4" id="KW-0444">Lipid biosynthesis</keyword>
<keyword evidence="3" id="KW-1003">Cell membrane</keyword>
<dbReference type="OrthoDB" id="513492at2"/>
<dbReference type="InterPro" id="IPR000390">
    <property type="entry name" value="Small_drug/metabolite_transptr"/>
</dbReference>
<keyword evidence="9 12" id="KW-1133">Transmembrane helix</keyword>
<dbReference type="InterPro" id="IPR000620">
    <property type="entry name" value="EamA_dom"/>
</dbReference>
<dbReference type="Gene3D" id="1.10.3730.20">
    <property type="match status" value="1"/>
</dbReference>
<feature type="transmembrane region" description="Helical" evidence="12">
    <location>
        <begin position="95"/>
        <end position="112"/>
    </location>
</feature>
<keyword evidence="5" id="KW-0997">Cell inner membrane</keyword>
<dbReference type="Proteomes" id="UP000216498">
    <property type="component" value="Unassembled WGS sequence"/>
</dbReference>
<feature type="transmembrane region" description="Helical" evidence="12">
    <location>
        <begin position="69"/>
        <end position="89"/>
    </location>
</feature>
<keyword evidence="6" id="KW-0441">Lipid A biosynthesis</keyword>
<organism evidence="14 15">
    <name type="scientific">Virgibacillus indicus</name>
    <dbReference type="NCBI Taxonomy" id="2024554"/>
    <lineage>
        <taxon>Bacteria</taxon>
        <taxon>Bacillati</taxon>
        <taxon>Bacillota</taxon>
        <taxon>Bacilli</taxon>
        <taxon>Bacillales</taxon>
        <taxon>Bacillaceae</taxon>
        <taxon>Virgibacillus</taxon>
    </lineage>
</organism>
<keyword evidence="11 12" id="KW-0472">Membrane</keyword>
<dbReference type="EMBL" id="NPMS01000005">
    <property type="protein sequence ID" value="OZU88379.1"/>
    <property type="molecule type" value="Genomic_DNA"/>
</dbReference>
<evidence type="ECO:0000256" key="12">
    <source>
        <dbReference type="SAM" id="Phobius"/>
    </source>
</evidence>
<dbReference type="SUPFAM" id="SSF103481">
    <property type="entry name" value="Multidrug resistance efflux transporter EmrE"/>
    <property type="match status" value="1"/>
</dbReference>
<evidence type="ECO:0000256" key="8">
    <source>
        <dbReference type="ARBA" id="ARBA00022985"/>
    </source>
</evidence>
<accession>A0A265NA98</accession>
<feature type="transmembrane region" description="Helical" evidence="12">
    <location>
        <begin position="41"/>
        <end position="62"/>
    </location>
</feature>
<evidence type="ECO:0000256" key="4">
    <source>
        <dbReference type="ARBA" id="ARBA00022516"/>
    </source>
</evidence>
<dbReference type="GO" id="GO:0022857">
    <property type="term" value="F:transmembrane transporter activity"/>
    <property type="evidence" value="ECO:0007669"/>
    <property type="project" value="InterPro"/>
</dbReference>
<comment type="similarity">
    <text evidence="2">Belongs to the EamA transporter family.</text>
</comment>
<dbReference type="PANTHER" id="PTHR30561">
    <property type="entry name" value="SMR FAMILY PROTON-DEPENDENT DRUG EFFLUX TRANSPORTER SUGE"/>
    <property type="match status" value="1"/>
</dbReference>
<gene>
    <name evidence="14" type="ORF">CIL03_12075</name>
</gene>
<keyword evidence="8" id="KW-0448">Lipopolysaccharide biosynthesis</keyword>
<evidence type="ECO:0000256" key="1">
    <source>
        <dbReference type="ARBA" id="ARBA00004651"/>
    </source>
</evidence>
<dbReference type="GO" id="GO:0005886">
    <property type="term" value="C:plasma membrane"/>
    <property type="evidence" value="ECO:0007669"/>
    <property type="project" value="UniProtKB-SubCell"/>
</dbReference>
<reference evidence="14 15" key="1">
    <citation type="submission" date="2017-08" db="EMBL/GenBank/DDBJ databases">
        <title>Virgibacillus indicus sp. nov. and Virgibacillus profoundi sp. nov, two moderately halophilic bacteria isolated from marine sediment by using the Microfluidic Streak Plate.</title>
        <authorList>
            <person name="Xu B."/>
            <person name="Hu B."/>
            <person name="Wang J."/>
            <person name="Zhu Y."/>
            <person name="Huang L."/>
            <person name="Du W."/>
            <person name="Huang Y."/>
        </authorList>
    </citation>
    <scope>NUCLEOTIDE SEQUENCE [LARGE SCALE GENOMIC DNA]</scope>
    <source>
        <strain evidence="14 15">IO3-P2-C2</strain>
    </source>
</reference>
<protein>
    <recommendedName>
        <fullName evidence="13">EamA domain-containing protein</fullName>
    </recommendedName>
</protein>
<dbReference type="PANTHER" id="PTHR30561:SF9">
    <property type="entry name" value="4-AMINO-4-DEOXY-L-ARABINOSE-PHOSPHOUNDECAPRENOL FLIPPASE SUBUNIT ARNF-RELATED"/>
    <property type="match status" value="1"/>
</dbReference>
<evidence type="ECO:0000256" key="7">
    <source>
        <dbReference type="ARBA" id="ARBA00022692"/>
    </source>
</evidence>
<dbReference type="AlphaFoldDB" id="A0A265NA98"/>
<evidence type="ECO:0000256" key="9">
    <source>
        <dbReference type="ARBA" id="ARBA00022989"/>
    </source>
</evidence>
<keyword evidence="10" id="KW-0443">Lipid metabolism</keyword>
<evidence type="ECO:0000256" key="3">
    <source>
        <dbReference type="ARBA" id="ARBA00022475"/>
    </source>
</evidence>
<proteinExistence type="inferred from homology"/>
<sequence>MNYILLIINILFLVSGQMLWKTGMSQIGPWGAGTLIDVIKSPYIIGGGMIYVFATVLWLYILTKMPFSIAYPFQSLAYVLGVFIGFAIFKETVTPTQWAGAAVIVFGVYLIAR</sequence>
<keyword evidence="7 12" id="KW-0812">Transmembrane</keyword>
<evidence type="ECO:0000256" key="5">
    <source>
        <dbReference type="ARBA" id="ARBA00022519"/>
    </source>
</evidence>
<feature type="domain" description="EamA" evidence="13">
    <location>
        <begin position="7"/>
        <end position="112"/>
    </location>
</feature>